<name>A0A2K8U9V0_9GAMM</name>
<dbReference type="GO" id="GO:0005886">
    <property type="term" value="C:plasma membrane"/>
    <property type="evidence" value="ECO:0007669"/>
    <property type="project" value="UniProtKB-SubCell"/>
</dbReference>
<organism evidence="10 11">
    <name type="scientific">Candidatus Thiodictyon syntrophicum</name>
    <dbReference type="NCBI Taxonomy" id="1166950"/>
    <lineage>
        <taxon>Bacteria</taxon>
        <taxon>Pseudomonadati</taxon>
        <taxon>Pseudomonadota</taxon>
        <taxon>Gammaproteobacteria</taxon>
        <taxon>Chromatiales</taxon>
        <taxon>Chromatiaceae</taxon>
        <taxon>Thiodictyon</taxon>
    </lineage>
</organism>
<evidence type="ECO:0000313" key="10">
    <source>
        <dbReference type="EMBL" id="AUB82360.1"/>
    </source>
</evidence>
<keyword evidence="3" id="KW-0328">Glycosyltransferase</keyword>
<feature type="transmembrane region" description="Helical" evidence="8">
    <location>
        <begin position="168"/>
        <end position="195"/>
    </location>
</feature>
<evidence type="ECO:0000256" key="4">
    <source>
        <dbReference type="ARBA" id="ARBA00022679"/>
    </source>
</evidence>
<keyword evidence="5 8" id="KW-0812">Transmembrane</keyword>
<dbReference type="InterPro" id="IPR038731">
    <property type="entry name" value="RgtA/B/C-like"/>
</dbReference>
<dbReference type="GO" id="GO:0010041">
    <property type="term" value="P:response to iron(III) ion"/>
    <property type="evidence" value="ECO:0007669"/>
    <property type="project" value="TreeGrafter"/>
</dbReference>
<dbReference type="Proteomes" id="UP000232638">
    <property type="component" value="Chromosome"/>
</dbReference>
<feature type="transmembrane region" description="Helical" evidence="8">
    <location>
        <begin position="363"/>
        <end position="382"/>
    </location>
</feature>
<feature type="transmembrane region" description="Helical" evidence="8">
    <location>
        <begin position="207"/>
        <end position="228"/>
    </location>
</feature>
<dbReference type="PANTHER" id="PTHR33908">
    <property type="entry name" value="MANNOSYLTRANSFERASE YKCB-RELATED"/>
    <property type="match status" value="1"/>
</dbReference>
<proteinExistence type="predicted"/>
<comment type="subcellular location">
    <subcellularLocation>
        <location evidence="1">Cell membrane</location>
        <topology evidence="1">Multi-pass membrane protein</topology>
    </subcellularLocation>
</comment>
<dbReference type="Pfam" id="PF13231">
    <property type="entry name" value="PMT_2"/>
    <property type="match status" value="1"/>
</dbReference>
<dbReference type="InterPro" id="IPR050297">
    <property type="entry name" value="LipidA_mod_glycosyltrf_83"/>
</dbReference>
<feature type="transmembrane region" description="Helical" evidence="8">
    <location>
        <begin position="90"/>
        <end position="111"/>
    </location>
</feature>
<feature type="transmembrane region" description="Helical" evidence="8">
    <location>
        <begin position="340"/>
        <end position="357"/>
    </location>
</feature>
<evidence type="ECO:0000313" key="11">
    <source>
        <dbReference type="Proteomes" id="UP000232638"/>
    </source>
</evidence>
<feature type="transmembrane region" description="Helical" evidence="8">
    <location>
        <begin position="144"/>
        <end position="161"/>
    </location>
</feature>
<dbReference type="AlphaFoldDB" id="A0A2K8U9V0"/>
<dbReference type="OrthoDB" id="9151385at2"/>
<evidence type="ECO:0000256" key="5">
    <source>
        <dbReference type="ARBA" id="ARBA00022692"/>
    </source>
</evidence>
<evidence type="ECO:0000256" key="3">
    <source>
        <dbReference type="ARBA" id="ARBA00022676"/>
    </source>
</evidence>
<reference evidence="10 11" key="1">
    <citation type="submission" date="2017-03" db="EMBL/GenBank/DDBJ databases">
        <title>Complete genome sequence of Candidatus 'Thiodictyon syntrophicum' sp. nov. strain Cad16T, a photolithoautotroph purple sulfur bacterium isolated from an alpine meromictic lake.</title>
        <authorList>
            <person name="Luedin S.M."/>
            <person name="Pothier J.F."/>
            <person name="Danza F."/>
            <person name="Storelli N."/>
            <person name="Wittwer M."/>
            <person name="Tonolla M."/>
        </authorList>
    </citation>
    <scope>NUCLEOTIDE SEQUENCE [LARGE SCALE GENOMIC DNA]</scope>
    <source>
        <strain evidence="10 11">Cad16T</strain>
    </source>
</reference>
<dbReference type="GO" id="GO:0009103">
    <property type="term" value="P:lipopolysaccharide biosynthetic process"/>
    <property type="evidence" value="ECO:0007669"/>
    <property type="project" value="UniProtKB-ARBA"/>
</dbReference>
<protein>
    <recommendedName>
        <fullName evidence="9">Glycosyltransferase RgtA/B/C/D-like domain-containing protein</fullName>
    </recommendedName>
</protein>
<evidence type="ECO:0000256" key="7">
    <source>
        <dbReference type="ARBA" id="ARBA00023136"/>
    </source>
</evidence>
<feature type="transmembrane region" description="Helical" evidence="8">
    <location>
        <begin position="306"/>
        <end position="328"/>
    </location>
</feature>
<keyword evidence="2" id="KW-1003">Cell membrane</keyword>
<dbReference type="KEGG" id="tsy:THSYN_16340"/>
<keyword evidence="6 8" id="KW-1133">Transmembrane helix</keyword>
<evidence type="ECO:0000256" key="8">
    <source>
        <dbReference type="SAM" id="Phobius"/>
    </source>
</evidence>
<evidence type="ECO:0000259" key="9">
    <source>
        <dbReference type="Pfam" id="PF13231"/>
    </source>
</evidence>
<dbReference type="PANTHER" id="PTHR33908:SF3">
    <property type="entry name" value="UNDECAPRENYL PHOSPHATE-ALPHA-4-AMINO-4-DEOXY-L-ARABINOSE ARABINOSYL TRANSFERASE"/>
    <property type="match status" value="1"/>
</dbReference>
<feature type="domain" description="Glycosyltransferase RgtA/B/C/D-like" evidence="9">
    <location>
        <begin position="82"/>
        <end position="220"/>
    </location>
</feature>
<evidence type="ECO:0000256" key="2">
    <source>
        <dbReference type="ARBA" id="ARBA00022475"/>
    </source>
</evidence>
<feature type="transmembrane region" description="Helical" evidence="8">
    <location>
        <begin position="20"/>
        <end position="42"/>
    </location>
</feature>
<dbReference type="RefSeq" id="WP_100920093.1">
    <property type="nucleotide sequence ID" value="NZ_CP020370.1"/>
</dbReference>
<evidence type="ECO:0000256" key="6">
    <source>
        <dbReference type="ARBA" id="ARBA00022989"/>
    </source>
</evidence>
<sequence length="562" mass="59623">MMTQESPTPAAALAGQGLDWLVLGSLLVAAAVLQLLLFNGFFGSDDLVYLDRSLQIANGIWSSADYNGALRYGYNIPAALPLWLFGPSTLAATLWPFVCSLVEVAAVYVFLNAYRGRRAALYGSLLLASAPLHLALATRIHSDSVLACALVLSFMFFFAAERSGRRRLYLLAGVAMGMVFWVKELAVVALLVFLTYPLAARRVDRKWLWTIAGGALMLAAHLLLMQAIAGDPLHAFRVVLGQVGRAVNADGAASQSPWYYFGYLLFDVKHTFLLAWLSLAALVQLLRRRRGTGGTGRNCAAPTLSVPAYTAWWLLGLLAVLSFLPVSLDPFILVQKQSNYLNLFLAPMAILGGAWLAQLSRAGLRIGLLSAAVVGGLGLGVMEQAAYQVFTANSKAAVELALAHPQALVVGSVNNVRMAGVRSVLDSDPGLAQRVLTFDQAGRQPLPAAGEGAPAQTLAIIDRENQSWGNGAVVIDTVPACWTKLQDLNPRGMGLGVRLLQGVRAGVALLPGGLAGRLDRPLRQLVEPAVATVYRVSGDSLWCGQAGPGAAGSVDGGRAGAR</sequence>
<dbReference type="EMBL" id="CP020370">
    <property type="protein sequence ID" value="AUB82360.1"/>
    <property type="molecule type" value="Genomic_DNA"/>
</dbReference>
<accession>A0A2K8U9V0</accession>
<keyword evidence="4" id="KW-0808">Transferase</keyword>
<feature type="transmembrane region" description="Helical" evidence="8">
    <location>
        <begin position="264"/>
        <end position="286"/>
    </location>
</feature>
<keyword evidence="11" id="KW-1185">Reference proteome</keyword>
<evidence type="ECO:0000256" key="1">
    <source>
        <dbReference type="ARBA" id="ARBA00004651"/>
    </source>
</evidence>
<dbReference type="GO" id="GO:0016763">
    <property type="term" value="F:pentosyltransferase activity"/>
    <property type="evidence" value="ECO:0007669"/>
    <property type="project" value="TreeGrafter"/>
</dbReference>
<gene>
    <name evidence="10" type="ORF">THSYN_16340</name>
</gene>
<keyword evidence="7 8" id="KW-0472">Membrane</keyword>